<feature type="transmembrane region" description="Helical" evidence="1">
    <location>
        <begin position="17"/>
        <end position="35"/>
    </location>
</feature>
<comment type="caution">
    <text evidence="3">The sequence shown here is derived from an EMBL/GenBank/DDBJ whole genome shotgun (WGS) entry which is preliminary data.</text>
</comment>
<keyword evidence="4" id="KW-1185">Reference proteome</keyword>
<evidence type="ECO:0000259" key="2">
    <source>
        <dbReference type="Pfam" id="PF01478"/>
    </source>
</evidence>
<keyword evidence="1" id="KW-0812">Transmembrane</keyword>
<evidence type="ECO:0000256" key="1">
    <source>
        <dbReference type="SAM" id="Phobius"/>
    </source>
</evidence>
<dbReference type="Pfam" id="PF01478">
    <property type="entry name" value="Peptidase_A24"/>
    <property type="match status" value="1"/>
</dbReference>
<feature type="transmembrane region" description="Helical" evidence="1">
    <location>
        <begin position="133"/>
        <end position="154"/>
    </location>
</feature>
<evidence type="ECO:0000313" key="4">
    <source>
        <dbReference type="Proteomes" id="UP001596527"/>
    </source>
</evidence>
<feature type="transmembrane region" description="Helical" evidence="1">
    <location>
        <begin position="166"/>
        <end position="192"/>
    </location>
</feature>
<dbReference type="Proteomes" id="UP001596527">
    <property type="component" value="Unassembled WGS sequence"/>
</dbReference>
<dbReference type="EC" id="3.4.23.43" evidence="3"/>
<protein>
    <submittedName>
        <fullName evidence="3">Prepilin peptidase</fullName>
        <ecNumber evidence="3">3.4.23.43</ecNumber>
    </submittedName>
</protein>
<dbReference type="GO" id="GO:0004190">
    <property type="term" value="F:aspartic-type endopeptidase activity"/>
    <property type="evidence" value="ECO:0007669"/>
    <property type="project" value="UniProtKB-EC"/>
</dbReference>
<feature type="transmembrane region" description="Helical" evidence="1">
    <location>
        <begin position="212"/>
        <end position="231"/>
    </location>
</feature>
<feature type="transmembrane region" description="Helical" evidence="1">
    <location>
        <begin position="105"/>
        <end position="127"/>
    </location>
</feature>
<proteinExistence type="predicted"/>
<accession>A0ABW2SJV0</accession>
<dbReference type="InterPro" id="IPR000045">
    <property type="entry name" value="Prepilin_IV_endopep_pep"/>
</dbReference>
<feature type="domain" description="Prepilin type IV endopeptidase peptidase" evidence="2">
    <location>
        <begin position="91"/>
        <end position="194"/>
    </location>
</feature>
<dbReference type="Gene3D" id="1.20.120.1220">
    <property type="match status" value="1"/>
</dbReference>
<reference evidence="4" key="1">
    <citation type="journal article" date="2019" name="Int. J. Syst. Evol. Microbiol.">
        <title>The Global Catalogue of Microorganisms (GCM) 10K type strain sequencing project: providing services to taxonomists for standard genome sequencing and annotation.</title>
        <authorList>
            <consortium name="The Broad Institute Genomics Platform"/>
            <consortium name="The Broad Institute Genome Sequencing Center for Infectious Disease"/>
            <person name="Wu L."/>
            <person name="Ma J."/>
        </authorList>
    </citation>
    <scope>NUCLEOTIDE SEQUENCE [LARGE SCALE GENOMIC DNA]</scope>
    <source>
        <strain evidence="4">CCUG 56698</strain>
    </source>
</reference>
<sequence length="235" mass="23114">MLLGGGGAAGAGTADAVAVWVALACWAAVGAWTWWRGAEVTARYLGDGGSRPFPRPTLTWLVLLAGAVAMAVSHREPGAPAATVVAMTGTMSILVDARTHRLPDVLTLVMAGGVLAGLACASASSAGTGGPGAVLLSAGVGAAIWAAPLVLGRLARAGIGGGDLKLAPVLGAFLGLAGWDAAFGGLVVAFVAAGARALAAVVRGRADLRTRLAMGPWLIGGALAAWTLWTLPVPA</sequence>
<evidence type="ECO:0000313" key="3">
    <source>
        <dbReference type="EMBL" id="MFC7580392.1"/>
    </source>
</evidence>
<dbReference type="RefSeq" id="WP_380972351.1">
    <property type="nucleotide sequence ID" value="NZ_JBHTEF010000001.1"/>
</dbReference>
<feature type="transmembrane region" description="Helical" evidence="1">
    <location>
        <begin position="56"/>
        <end position="73"/>
    </location>
</feature>
<gene>
    <name evidence="3" type="ORF">ACFQWG_04040</name>
</gene>
<keyword evidence="1" id="KW-1133">Transmembrane helix</keyword>
<keyword evidence="1" id="KW-0472">Membrane</keyword>
<organism evidence="3 4">
    <name type="scientific">Schaalia naturae</name>
    <dbReference type="NCBI Taxonomy" id="635203"/>
    <lineage>
        <taxon>Bacteria</taxon>
        <taxon>Bacillati</taxon>
        <taxon>Actinomycetota</taxon>
        <taxon>Actinomycetes</taxon>
        <taxon>Actinomycetales</taxon>
        <taxon>Actinomycetaceae</taxon>
        <taxon>Schaalia</taxon>
    </lineage>
</organism>
<name>A0ABW2SJV0_9ACTO</name>
<dbReference type="EMBL" id="JBHTEF010000001">
    <property type="protein sequence ID" value="MFC7580392.1"/>
    <property type="molecule type" value="Genomic_DNA"/>
</dbReference>
<keyword evidence="3" id="KW-0378">Hydrolase</keyword>